<evidence type="ECO:0000313" key="5">
    <source>
        <dbReference type="EMBL" id="CAG9328202.1"/>
    </source>
</evidence>
<keyword evidence="2 3" id="KW-0040">ANK repeat</keyword>
<dbReference type="Proteomes" id="UP001162131">
    <property type="component" value="Unassembled WGS sequence"/>
</dbReference>
<keyword evidence="6" id="KW-1185">Reference proteome</keyword>
<name>A0AAU9JRI9_9CILI</name>
<feature type="compositionally biased region" description="Basic and acidic residues" evidence="4">
    <location>
        <begin position="1"/>
        <end position="17"/>
    </location>
</feature>
<accession>A0AAU9JRI9</accession>
<proteinExistence type="predicted"/>
<feature type="repeat" description="ANK" evidence="3">
    <location>
        <begin position="140"/>
        <end position="165"/>
    </location>
</feature>
<dbReference type="SMART" id="SM00248">
    <property type="entry name" value="ANK"/>
    <property type="match status" value="2"/>
</dbReference>
<dbReference type="AlphaFoldDB" id="A0AAU9JRI9"/>
<dbReference type="InterPro" id="IPR002110">
    <property type="entry name" value="Ankyrin_rpt"/>
</dbReference>
<keyword evidence="1" id="KW-0677">Repeat</keyword>
<dbReference type="PROSITE" id="PS50297">
    <property type="entry name" value="ANK_REP_REGION"/>
    <property type="match status" value="1"/>
</dbReference>
<feature type="region of interest" description="Disordered" evidence="4">
    <location>
        <begin position="1"/>
        <end position="26"/>
    </location>
</feature>
<dbReference type="Pfam" id="PF12796">
    <property type="entry name" value="Ank_2"/>
    <property type="match status" value="1"/>
</dbReference>
<dbReference type="GO" id="GO:0004842">
    <property type="term" value="F:ubiquitin-protein transferase activity"/>
    <property type="evidence" value="ECO:0007669"/>
    <property type="project" value="TreeGrafter"/>
</dbReference>
<evidence type="ECO:0000256" key="1">
    <source>
        <dbReference type="ARBA" id="ARBA00022737"/>
    </source>
</evidence>
<evidence type="ECO:0000256" key="3">
    <source>
        <dbReference type="PROSITE-ProRule" id="PRU00023"/>
    </source>
</evidence>
<sequence>MVSSDENEKIEESKEAHPSISSTPNSKRSKWALLRNVLKAITLLKVHDADPAVEVNEILVKIQQIPTDKAYRMKEKSRKDSSPYSIALSDLRREQTLFRCAEQGRGEDLQRLVWEIDNNPYRYLVPATHPQSFLNKRNGEGKTALYVACKNGNLEVVKILIEKGAVHQITSVIEKEEETCLEVAVRWGHKKIVEFLLESCKWSSSELQKSLKVCRHKDLEILLKKNLKTKNKGCQCYIW</sequence>
<gene>
    <name evidence="5" type="ORF">BSTOLATCC_MIC45657</name>
</gene>
<evidence type="ECO:0000256" key="2">
    <source>
        <dbReference type="ARBA" id="ARBA00023043"/>
    </source>
</evidence>
<dbReference type="EMBL" id="CAJZBQ010000045">
    <property type="protein sequence ID" value="CAG9328202.1"/>
    <property type="molecule type" value="Genomic_DNA"/>
</dbReference>
<evidence type="ECO:0008006" key="7">
    <source>
        <dbReference type="Google" id="ProtNLM"/>
    </source>
</evidence>
<comment type="caution">
    <text evidence="5">The sequence shown here is derived from an EMBL/GenBank/DDBJ whole genome shotgun (WGS) entry which is preliminary data.</text>
</comment>
<dbReference type="GO" id="GO:0085020">
    <property type="term" value="P:protein K6-linked ubiquitination"/>
    <property type="evidence" value="ECO:0007669"/>
    <property type="project" value="TreeGrafter"/>
</dbReference>
<dbReference type="PROSITE" id="PS50088">
    <property type="entry name" value="ANK_REPEAT"/>
    <property type="match status" value="1"/>
</dbReference>
<dbReference type="Gene3D" id="1.25.40.20">
    <property type="entry name" value="Ankyrin repeat-containing domain"/>
    <property type="match status" value="1"/>
</dbReference>
<dbReference type="PANTHER" id="PTHR24171">
    <property type="entry name" value="ANKYRIN REPEAT DOMAIN-CONTAINING PROTEIN 39-RELATED"/>
    <property type="match status" value="1"/>
</dbReference>
<evidence type="ECO:0000256" key="4">
    <source>
        <dbReference type="SAM" id="MobiDB-lite"/>
    </source>
</evidence>
<reference evidence="5" key="1">
    <citation type="submission" date="2021-09" db="EMBL/GenBank/DDBJ databases">
        <authorList>
            <consortium name="AG Swart"/>
            <person name="Singh M."/>
            <person name="Singh A."/>
            <person name="Seah K."/>
            <person name="Emmerich C."/>
        </authorList>
    </citation>
    <scope>NUCLEOTIDE SEQUENCE</scope>
    <source>
        <strain evidence="5">ATCC30299</strain>
    </source>
</reference>
<organism evidence="5 6">
    <name type="scientific">Blepharisma stoltei</name>
    <dbReference type="NCBI Taxonomy" id="1481888"/>
    <lineage>
        <taxon>Eukaryota</taxon>
        <taxon>Sar</taxon>
        <taxon>Alveolata</taxon>
        <taxon>Ciliophora</taxon>
        <taxon>Postciliodesmatophora</taxon>
        <taxon>Heterotrichea</taxon>
        <taxon>Heterotrichida</taxon>
        <taxon>Blepharismidae</taxon>
        <taxon>Blepharisma</taxon>
    </lineage>
</organism>
<dbReference type="PANTHER" id="PTHR24171:SF8">
    <property type="entry name" value="BRCA1-ASSOCIATED RING DOMAIN PROTEIN 1"/>
    <property type="match status" value="1"/>
</dbReference>
<dbReference type="SUPFAM" id="SSF48403">
    <property type="entry name" value="Ankyrin repeat"/>
    <property type="match status" value="1"/>
</dbReference>
<evidence type="ECO:0000313" key="6">
    <source>
        <dbReference type="Proteomes" id="UP001162131"/>
    </source>
</evidence>
<dbReference type="InterPro" id="IPR036770">
    <property type="entry name" value="Ankyrin_rpt-contain_sf"/>
</dbReference>
<protein>
    <recommendedName>
        <fullName evidence="7">Ankyrin repeat domain-containing protein</fullName>
    </recommendedName>
</protein>